<evidence type="ECO:0000313" key="2">
    <source>
        <dbReference type="Proteomes" id="UP000635996"/>
    </source>
</evidence>
<name>A0ABX0Z1D7_STRTL</name>
<gene>
    <name evidence="1" type="ORF">HCJ95_23700</name>
</gene>
<organism evidence="1 2">
    <name type="scientific">Streptomyces thermoviolaceus subsp. thermoviolaceus</name>
    <dbReference type="NCBI Taxonomy" id="66860"/>
    <lineage>
        <taxon>Bacteria</taxon>
        <taxon>Bacillati</taxon>
        <taxon>Actinomycetota</taxon>
        <taxon>Actinomycetes</taxon>
        <taxon>Kitasatosporales</taxon>
        <taxon>Streptomycetaceae</taxon>
        <taxon>Streptomyces</taxon>
    </lineage>
</organism>
<dbReference type="EMBL" id="JAATEL010000035">
    <property type="protein sequence ID" value="NJP17196.1"/>
    <property type="molecule type" value="Genomic_DNA"/>
</dbReference>
<sequence length="115" mass="13076">MDGRAIRIRLDANATKDDVTALKAWLEREKPLEDLIRQGRLRIVERPGSEGPPGQMGYFTDLLLEKAVDEGTEIVLALLLTQVRRAVKAWKDNRRRVERGTPPEEEVDLVRSDGE</sequence>
<protein>
    <submittedName>
        <fullName evidence="1">Uncharacterized protein</fullName>
    </submittedName>
</protein>
<reference evidence="1 2" key="1">
    <citation type="submission" date="2020-03" db="EMBL/GenBank/DDBJ databases">
        <title>WGS of actinomycetes isolated from Thailand.</title>
        <authorList>
            <person name="Thawai C."/>
        </authorList>
    </citation>
    <scope>NUCLEOTIDE SEQUENCE [LARGE SCALE GENOMIC DNA]</scope>
    <source>
        <strain evidence="1 2">NBRC 13905</strain>
    </source>
</reference>
<proteinExistence type="predicted"/>
<accession>A0ABX0Z1D7</accession>
<keyword evidence="2" id="KW-1185">Reference proteome</keyword>
<comment type="caution">
    <text evidence="1">The sequence shown here is derived from an EMBL/GenBank/DDBJ whole genome shotgun (WGS) entry which is preliminary data.</text>
</comment>
<dbReference type="Proteomes" id="UP000635996">
    <property type="component" value="Unassembled WGS sequence"/>
</dbReference>
<evidence type="ECO:0000313" key="1">
    <source>
        <dbReference type="EMBL" id="NJP17196.1"/>
    </source>
</evidence>